<evidence type="ECO:0000256" key="1">
    <source>
        <dbReference type="ARBA" id="ARBA00006484"/>
    </source>
</evidence>
<evidence type="ECO:0000313" key="4">
    <source>
        <dbReference type="Proteomes" id="UP000247476"/>
    </source>
</evidence>
<comment type="caution">
    <text evidence="3">The sequence shown here is derived from an EMBL/GenBank/DDBJ whole genome shotgun (WGS) entry which is preliminary data.</text>
</comment>
<dbReference type="RefSeq" id="WP_110840736.1">
    <property type="nucleotide sequence ID" value="NZ_QJVJ01000006.1"/>
</dbReference>
<name>A0A2V5KVX2_9BACL</name>
<gene>
    <name evidence="3" type="ORF">DLM86_14350</name>
</gene>
<dbReference type="CDD" id="cd05233">
    <property type="entry name" value="SDR_c"/>
    <property type="match status" value="1"/>
</dbReference>
<organism evidence="3 4">
    <name type="scientific">Paenibacillus flagellatus</name>
    <dbReference type="NCBI Taxonomy" id="2211139"/>
    <lineage>
        <taxon>Bacteria</taxon>
        <taxon>Bacillati</taxon>
        <taxon>Bacillota</taxon>
        <taxon>Bacilli</taxon>
        <taxon>Bacillales</taxon>
        <taxon>Paenibacillaceae</taxon>
        <taxon>Paenibacillus</taxon>
    </lineage>
</organism>
<dbReference type="InterPro" id="IPR002347">
    <property type="entry name" value="SDR_fam"/>
</dbReference>
<dbReference type="FunFam" id="3.40.50.720:FF:000084">
    <property type="entry name" value="Short-chain dehydrogenase reductase"/>
    <property type="match status" value="1"/>
</dbReference>
<dbReference type="PRINTS" id="PR00080">
    <property type="entry name" value="SDRFAMILY"/>
</dbReference>
<proteinExistence type="inferred from homology"/>
<evidence type="ECO:0000313" key="3">
    <source>
        <dbReference type="EMBL" id="PYI53746.1"/>
    </source>
</evidence>
<protein>
    <submittedName>
        <fullName evidence="3">3-ketoacyl-ACP reductase</fullName>
    </submittedName>
</protein>
<reference evidence="3 4" key="1">
    <citation type="submission" date="2018-05" db="EMBL/GenBank/DDBJ databases">
        <title>Paenibacillus flagellatus sp. nov., isolated from selenium mineral soil.</title>
        <authorList>
            <person name="Dai X."/>
        </authorList>
    </citation>
    <scope>NUCLEOTIDE SEQUENCE [LARGE SCALE GENOMIC DNA]</scope>
    <source>
        <strain evidence="3 4">DXL2</strain>
    </source>
</reference>
<accession>A0A2V5KVX2</accession>
<comment type="similarity">
    <text evidence="1">Belongs to the short-chain dehydrogenases/reductases (SDR) family.</text>
</comment>
<dbReference type="Proteomes" id="UP000247476">
    <property type="component" value="Unassembled WGS sequence"/>
</dbReference>
<dbReference type="InterPro" id="IPR036291">
    <property type="entry name" value="NAD(P)-bd_dom_sf"/>
</dbReference>
<dbReference type="Pfam" id="PF13561">
    <property type="entry name" value="adh_short_C2"/>
    <property type="match status" value="1"/>
</dbReference>
<dbReference type="GO" id="GO:0008206">
    <property type="term" value="P:bile acid metabolic process"/>
    <property type="evidence" value="ECO:0007669"/>
    <property type="project" value="UniProtKB-ARBA"/>
</dbReference>
<dbReference type="Gene3D" id="3.40.50.720">
    <property type="entry name" value="NAD(P)-binding Rossmann-like Domain"/>
    <property type="match status" value="1"/>
</dbReference>
<dbReference type="SUPFAM" id="SSF51735">
    <property type="entry name" value="NAD(P)-binding Rossmann-fold domains"/>
    <property type="match status" value="1"/>
</dbReference>
<dbReference type="PRINTS" id="PR00081">
    <property type="entry name" value="GDHRDH"/>
</dbReference>
<dbReference type="AlphaFoldDB" id="A0A2V5KVX2"/>
<dbReference type="OrthoDB" id="9805904at2"/>
<dbReference type="PANTHER" id="PTHR42879">
    <property type="entry name" value="3-OXOACYL-(ACYL-CARRIER-PROTEIN) REDUCTASE"/>
    <property type="match status" value="1"/>
</dbReference>
<dbReference type="GO" id="GO:0016491">
    <property type="term" value="F:oxidoreductase activity"/>
    <property type="evidence" value="ECO:0007669"/>
    <property type="project" value="UniProtKB-KW"/>
</dbReference>
<dbReference type="EMBL" id="QJVJ01000006">
    <property type="protein sequence ID" value="PYI53746.1"/>
    <property type="molecule type" value="Genomic_DNA"/>
</dbReference>
<evidence type="ECO:0000256" key="2">
    <source>
        <dbReference type="ARBA" id="ARBA00023002"/>
    </source>
</evidence>
<keyword evidence="4" id="KW-1185">Reference proteome</keyword>
<dbReference type="InterPro" id="IPR050259">
    <property type="entry name" value="SDR"/>
</dbReference>
<dbReference type="PANTHER" id="PTHR42879:SF2">
    <property type="entry name" value="3-OXOACYL-[ACYL-CARRIER-PROTEIN] REDUCTASE FABG"/>
    <property type="match status" value="1"/>
</dbReference>
<sequence length="249" mass="26809">MDYGLNGKAVLVTGGSRGIGKAAARLFASEGARVFITYASGRERAEMLVDEIGRAGGACRALRMSLDDPQSITDAMERVEREANRLDVLVNNAVYWGEEAPIEDSTDASWFSVIDQTVKGTYLVTKAAVPLMKRGGWGRIVHLSSSLVREGKPDASANIAGKAALHGLSRSLAAELAPSGIYSNVVIPELTLSEWVANAFPPDVLEQYARSFPTRRLAEPEDVAHLIVYLCSTANRFVNGEEIRVTGGK</sequence>
<keyword evidence="2" id="KW-0560">Oxidoreductase</keyword>